<dbReference type="Proteomes" id="UP001607302">
    <property type="component" value="Unassembled WGS sequence"/>
</dbReference>
<comment type="caution">
    <text evidence="2">The sequence shown here is derived from an EMBL/GenBank/DDBJ whole genome shotgun (WGS) entry which is preliminary data.</text>
</comment>
<protein>
    <submittedName>
        <fullName evidence="2">Uncharacterized protein</fullName>
    </submittedName>
</protein>
<evidence type="ECO:0000313" key="2">
    <source>
        <dbReference type="EMBL" id="KAL2716598.1"/>
    </source>
</evidence>
<accession>A0ABD2A7J4</accession>
<evidence type="ECO:0000313" key="3">
    <source>
        <dbReference type="Proteomes" id="UP001607302"/>
    </source>
</evidence>
<keyword evidence="3" id="KW-1185">Reference proteome</keyword>
<gene>
    <name evidence="2" type="ORF">V1478_014274</name>
</gene>
<dbReference type="AlphaFoldDB" id="A0ABD2A7J4"/>
<sequence length="109" mass="11224">MITAAHDLTRTCMHVIVCECSPEFSEAIPSMLLYVDDAVASGNSSGSDSGSGGGGRGGGGGGGGGGERTLGVGLKGRIGEGMRASGLVVRDKTSGVDRRRRRRLRRLWC</sequence>
<dbReference type="EMBL" id="JAUDFV010000154">
    <property type="protein sequence ID" value="KAL2716598.1"/>
    <property type="molecule type" value="Genomic_DNA"/>
</dbReference>
<name>A0ABD2A7J4_VESSQ</name>
<evidence type="ECO:0000256" key="1">
    <source>
        <dbReference type="SAM" id="MobiDB-lite"/>
    </source>
</evidence>
<feature type="region of interest" description="Disordered" evidence="1">
    <location>
        <begin position="42"/>
        <end position="72"/>
    </location>
</feature>
<organism evidence="2 3">
    <name type="scientific">Vespula squamosa</name>
    <name type="common">Southern yellow jacket</name>
    <name type="synonym">Wasp</name>
    <dbReference type="NCBI Taxonomy" id="30214"/>
    <lineage>
        <taxon>Eukaryota</taxon>
        <taxon>Metazoa</taxon>
        <taxon>Ecdysozoa</taxon>
        <taxon>Arthropoda</taxon>
        <taxon>Hexapoda</taxon>
        <taxon>Insecta</taxon>
        <taxon>Pterygota</taxon>
        <taxon>Neoptera</taxon>
        <taxon>Endopterygota</taxon>
        <taxon>Hymenoptera</taxon>
        <taxon>Apocrita</taxon>
        <taxon>Aculeata</taxon>
        <taxon>Vespoidea</taxon>
        <taxon>Vespidae</taxon>
        <taxon>Vespinae</taxon>
        <taxon>Vespula</taxon>
    </lineage>
</organism>
<feature type="compositionally biased region" description="Gly residues" evidence="1">
    <location>
        <begin position="49"/>
        <end position="72"/>
    </location>
</feature>
<proteinExistence type="predicted"/>
<reference evidence="2 3" key="1">
    <citation type="journal article" date="2024" name="Ann. Entomol. Soc. Am.">
        <title>Genomic analyses of the southern and eastern yellowjacket wasps (Hymenoptera: Vespidae) reveal evolutionary signatures of social life.</title>
        <authorList>
            <person name="Catto M.A."/>
            <person name="Caine P.B."/>
            <person name="Orr S.E."/>
            <person name="Hunt B.G."/>
            <person name="Goodisman M.A.D."/>
        </authorList>
    </citation>
    <scope>NUCLEOTIDE SEQUENCE [LARGE SCALE GENOMIC DNA]</scope>
    <source>
        <strain evidence="2">233</strain>
        <tissue evidence="2">Head and thorax</tissue>
    </source>
</reference>